<organism evidence="2 3">
    <name type="scientific">Protopolystoma xenopodis</name>
    <dbReference type="NCBI Taxonomy" id="117903"/>
    <lineage>
        <taxon>Eukaryota</taxon>
        <taxon>Metazoa</taxon>
        <taxon>Spiralia</taxon>
        <taxon>Lophotrochozoa</taxon>
        <taxon>Platyhelminthes</taxon>
        <taxon>Monogenea</taxon>
        <taxon>Polyopisthocotylea</taxon>
        <taxon>Polystomatidea</taxon>
        <taxon>Polystomatidae</taxon>
        <taxon>Protopolystoma</taxon>
    </lineage>
</organism>
<protein>
    <submittedName>
        <fullName evidence="2">Uncharacterized protein</fullName>
    </submittedName>
</protein>
<name>A0A3S5BEI1_9PLAT</name>
<evidence type="ECO:0000256" key="1">
    <source>
        <dbReference type="SAM" id="MobiDB-lite"/>
    </source>
</evidence>
<keyword evidence="3" id="KW-1185">Reference proteome</keyword>
<dbReference type="AlphaFoldDB" id="A0A3S5BEI1"/>
<evidence type="ECO:0000313" key="2">
    <source>
        <dbReference type="EMBL" id="VEL42361.1"/>
    </source>
</evidence>
<gene>
    <name evidence="2" type="ORF">PXEA_LOCUS35801</name>
</gene>
<feature type="region of interest" description="Disordered" evidence="1">
    <location>
        <begin position="46"/>
        <end position="89"/>
    </location>
</feature>
<dbReference type="Proteomes" id="UP000784294">
    <property type="component" value="Unassembled WGS sequence"/>
</dbReference>
<dbReference type="EMBL" id="CAAALY010274037">
    <property type="protein sequence ID" value="VEL42361.1"/>
    <property type="molecule type" value="Genomic_DNA"/>
</dbReference>
<accession>A0A3S5BEI1</accession>
<comment type="caution">
    <text evidence="2">The sequence shown here is derived from an EMBL/GenBank/DDBJ whole genome shotgun (WGS) entry which is preliminary data.</text>
</comment>
<reference evidence="2" key="1">
    <citation type="submission" date="2018-11" db="EMBL/GenBank/DDBJ databases">
        <authorList>
            <consortium name="Pathogen Informatics"/>
        </authorList>
    </citation>
    <scope>NUCLEOTIDE SEQUENCE</scope>
</reference>
<sequence length="89" mass="9390">MMGIYQTDRNKIFIGSLMTTPSGQRPTFVDMPLQWIPDSQFPTSLTSSCPLTSGAGPGQGRVTNLGTYGPLSKAGGAGTRPTVGRRDLS</sequence>
<evidence type="ECO:0000313" key="3">
    <source>
        <dbReference type="Proteomes" id="UP000784294"/>
    </source>
</evidence>
<proteinExistence type="predicted"/>